<dbReference type="InterPro" id="IPR034660">
    <property type="entry name" value="DinB/YfiT-like"/>
</dbReference>
<proteinExistence type="predicted"/>
<dbReference type="SUPFAM" id="SSF109854">
    <property type="entry name" value="DinB/YfiT-like putative metalloenzymes"/>
    <property type="match status" value="1"/>
</dbReference>
<dbReference type="EMBL" id="JAAQTL010000001">
    <property type="protein sequence ID" value="NID14679.1"/>
    <property type="molecule type" value="Genomic_DNA"/>
</dbReference>
<dbReference type="AlphaFoldDB" id="A0A7X5QSP3"/>
<organism evidence="1 2">
    <name type="scientific">Luteibacter yeojuensis</name>
    <dbReference type="NCBI Taxonomy" id="345309"/>
    <lineage>
        <taxon>Bacteria</taxon>
        <taxon>Pseudomonadati</taxon>
        <taxon>Pseudomonadota</taxon>
        <taxon>Gammaproteobacteria</taxon>
        <taxon>Lysobacterales</taxon>
        <taxon>Rhodanobacteraceae</taxon>
        <taxon>Luteibacter</taxon>
    </lineage>
</organism>
<gene>
    <name evidence="1" type="ORF">HBF32_04265</name>
</gene>
<accession>A0A7X5QSP3</accession>
<dbReference type="Gene3D" id="1.20.120.450">
    <property type="entry name" value="dinb family like domain"/>
    <property type="match status" value="1"/>
</dbReference>
<sequence length="340" mass="38697">MSLTMFESTIPVLWRGLGVLLSYIDRIEEAHAAGKADAEDILGARLAPDMFTLGRQIQIACDNAKGGPARLTGREAPSFPDSKKTPADFRHRIMKTRAYLRSFRPAHFNGSEDRAIDQSYRRADYSMPGVDFLRTVLMPNFYFHIAMVHAILRHRGFPIGKEDYFGKFQCGDMSLEPSPWTTMRFLTAGETATWLERHGTAGAYRFPFTTKGVVLNPRDLVDGLMEDLGGFDGGLLRVVDWIWDDEYEGDPTQSYRDRYDEDRPLLEVPGFLFGPEDAGAAKELMTMILERRWSARFYLRSGAAALQIDEGDRFILFGKDEEAERRVNFRLIECGFGRFD</sequence>
<dbReference type="Proteomes" id="UP000518878">
    <property type="component" value="Unassembled WGS sequence"/>
</dbReference>
<protein>
    <submittedName>
        <fullName evidence="1">DUF1993 domain-containing protein</fullName>
    </submittedName>
</protein>
<dbReference type="RefSeq" id="WP_166698377.1">
    <property type="nucleotide sequence ID" value="NZ_JAAQTL010000001.1"/>
</dbReference>
<keyword evidence="2" id="KW-1185">Reference proteome</keyword>
<reference evidence="1 2" key="1">
    <citation type="journal article" date="2006" name="Int. J. Syst. Evol. Microbiol.">
        <title>Dyella yeojuensis sp. nov., isolated from greenhouse soil in Korea.</title>
        <authorList>
            <person name="Kim B.Y."/>
            <person name="Weon H.Y."/>
            <person name="Lee K.H."/>
            <person name="Seok S.J."/>
            <person name="Kwon S.W."/>
            <person name="Go S.J."/>
            <person name="Stackebrandt E."/>
        </authorList>
    </citation>
    <scope>NUCLEOTIDE SEQUENCE [LARGE SCALE GENOMIC DNA]</scope>
    <source>
        <strain evidence="1 2">DSM 17673</strain>
    </source>
</reference>
<name>A0A7X5QSP3_9GAMM</name>
<dbReference type="InterPro" id="IPR018531">
    <property type="entry name" value="DUF1993"/>
</dbReference>
<evidence type="ECO:0000313" key="2">
    <source>
        <dbReference type="Proteomes" id="UP000518878"/>
    </source>
</evidence>
<dbReference type="PANTHER" id="PTHR36922:SF1">
    <property type="entry name" value="DUF1993 DOMAIN-CONTAINING PROTEIN"/>
    <property type="match status" value="1"/>
</dbReference>
<evidence type="ECO:0000313" key="1">
    <source>
        <dbReference type="EMBL" id="NID14679.1"/>
    </source>
</evidence>
<dbReference type="PANTHER" id="PTHR36922">
    <property type="entry name" value="BLL2446 PROTEIN"/>
    <property type="match status" value="1"/>
</dbReference>
<dbReference type="Pfam" id="PF09351">
    <property type="entry name" value="DUF1993"/>
    <property type="match status" value="1"/>
</dbReference>
<comment type="caution">
    <text evidence="1">The sequence shown here is derived from an EMBL/GenBank/DDBJ whole genome shotgun (WGS) entry which is preliminary data.</text>
</comment>